<dbReference type="Proteomes" id="UP000425916">
    <property type="component" value="Chromosome"/>
</dbReference>
<name>A0A6I5ZVX0_9FIRM</name>
<dbReference type="EMBL" id="CP046244">
    <property type="protein sequence ID" value="QGP93809.1"/>
    <property type="molecule type" value="Genomic_DNA"/>
</dbReference>
<accession>A0A6I5ZVX0</accession>
<evidence type="ECO:0000313" key="2">
    <source>
        <dbReference type="Proteomes" id="UP000425916"/>
    </source>
</evidence>
<protein>
    <submittedName>
        <fullName evidence="1">Putative ACR</fullName>
    </submittedName>
</protein>
<organism evidence="1 2">
    <name type="scientific">Neomoorella glycerini</name>
    <dbReference type="NCBI Taxonomy" id="55779"/>
    <lineage>
        <taxon>Bacteria</taxon>
        <taxon>Bacillati</taxon>
        <taxon>Bacillota</taxon>
        <taxon>Clostridia</taxon>
        <taxon>Neomoorellales</taxon>
        <taxon>Neomoorellaceae</taxon>
        <taxon>Neomoorella</taxon>
    </lineage>
</organism>
<dbReference type="OrthoDB" id="9813379at2"/>
<dbReference type="AlphaFoldDB" id="A0A6I5ZVX0"/>
<keyword evidence="2" id="KW-1185">Reference proteome</keyword>
<dbReference type="InterPro" id="IPR038695">
    <property type="entry name" value="Saro_0823-like_sf"/>
</dbReference>
<evidence type="ECO:0000313" key="1">
    <source>
        <dbReference type="EMBL" id="QGP93809.1"/>
    </source>
</evidence>
<reference evidence="1 2" key="1">
    <citation type="submission" date="2019-11" db="EMBL/GenBank/DDBJ databases">
        <title>Genome sequence of Moorella glycerini DSM11254.</title>
        <authorList>
            <person name="Poehlein A."/>
            <person name="Boeer T."/>
            <person name="Daniel R."/>
        </authorList>
    </citation>
    <scope>NUCLEOTIDE SEQUENCE [LARGE SCALE GENOMIC DNA]</scope>
    <source>
        <strain evidence="1 2">DSM 11254</strain>
    </source>
</reference>
<dbReference type="RefSeq" id="WP_156275556.1">
    <property type="nucleotide sequence ID" value="NZ_CP046244.1"/>
</dbReference>
<sequence length="123" mass="14174">MIKIIIFNVTKQVVLAKEVRLARTFYERLLGWMGRPAVGEEEALVLLPCQAIHTCFLKFPLDVLFVAADGQVLFTLANLRPFRFSPLIRRSRLVVELPAGRLKQTNTRMGDRLVFDDREEPYV</sequence>
<dbReference type="Gene3D" id="2.60.120.1140">
    <property type="entry name" value="Protein of unknown function DUF192"/>
    <property type="match status" value="1"/>
</dbReference>
<dbReference type="InterPro" id="IPR003795">
    <property type="entry name" value="DUF192"/>
</dbReference>
<gene>
    <name evidence="1" type="ORF">MGLY_32320</name>
</gene>
<proteinExistence type="predicted"/>
<dbReference type="Pfam" id="PF02643">
    <property type="entry name" value="DUF192"/>
    <property type="match status" value="1"/>
</dbReference>